<dbReference type="AlphaFoldDB" id="A0A4D6N3F6"/>
<name>A0A4D6N3F6_VIGUN</name>
<dbReference type="Proteomes" id="UP000501690">
    <property type="component" value="Linkage Group LG9"/>
</dbReference>
<evidence type="ECO:0000313" key="1">
    <source>
        <dbReference type="EMBL" id="QCE08313.1"/>
    </source>
</evidence>
<evidence type="ECO:0000313" key="2">
    <source>
        <dbReference type="Proteomes" id="UP000501690"/>
    </source>
</evidence>
<protein>
    <submittedName>
        <fullName evidence="1">Uncharacterized protein</fullName>
    </submittedName>
</protein>
<reference evidence="1 2" key="1">
    <citation type="submission" date="2019-04" db="EMBL/GenBank/DDBJ databases">
        <title>An improved genome assembly and genetic linkage map for asparagus bean, Vigna unguiculata ssp. sesquipedialis.</title>
        <authorList>
            <person name="Xia Q."/>
            <person name="Zhang R."/>
            <person name="Dong Y."/>
        </authorList>
    </citation>
    <scope>NUCLEOTIDE SEQUENCE [LARGE SCALE GENOMIC DNA]</scope>
    <source>
        <tissue evidence="1">Leaf</tissue>
    </source>
</reference>
<dbReference type="EMBL" id="CP039353">
    <property type="protein sequence ID" value="QCE08313.1"/>
    <property type="molecule type" value="Genomic_DNA"/>
</dbReference>
<organism evidence="1 2">
    <name type="scientific">Vigna unguiculata</name>
    <name type="common">Cowpea</name>
    <dbReference type="NCBI Taxonomy" id="3917"/>
    <lineage>
        <taxon>Eukaryota</taxon>
        <taxon>Viridiplantae</taxon>
        <taxon>Streptophyta</taxon>
        <taxon>Embryophyta</taxon>
        <taxon>Tracheophyta</taxon>
        <taxon>Spermatophyta</taxon>
        <taxon>Magnoliopsida</taxon>
        <taxon>eudicotyledons</taxon>
        <taxon>Gunneridae</taxon>
        <taxon>Pentapetalae</taxon>
        <taxon>rosids</taxon>
        <taxon>fabids</taxon>
        <taxon>Fabales</taxon>
        <taxon>Fabaceae</taxon>
        <taxon>Papilionoideae</taxon>
        <taxon>50 kb inversion clade</taxon>
        <taxon>NPAAA clade</taxon>
        <taxon>indigoferoid/millettioid clade</taxon>
        <taxon>Phaseoleae</taxon>
        <taxon>Vigna</taxon>
    </lineage>
</organism>
<proteinExistence type="predicted"/>
<keyword evidence="2" id="KW-1185">Reference proteome</keyword>
<sequence length="58" mass="6681">MRRVLPYSAIGPPLPCWNYFEENSFMEGDRDNPFPTYRKSFGATAMPCLTHDQYSTSS</sequence>
<gene>
    <name evidence="1" type="ORF">DEO72_LG9g3342</name>
</gene>
<accession>A0A4D6N3F6</accession>